<dbReference type="AlphaFoldDB" id="A0AA42B4Y6"/>
<dbReference type="Pfam" id="PF00407">
    <property type="entry name" value="Bet_v_1"/>
    <property type="match status" value="1"/>
</dbReference>
<dbReference type="InterPro" id="IPR023393">
    <property type="entry name" value="START-like_dom_sf"/>
</dbReference>
<organism evidence="2 3">
    <name type="scientific">Papaver nudicaule</name>
    <name type="common">Iceland poppy</name>
    <dbReference type="NCBI Taxonomy" id="74823"/>
    <lineage>
        <taxon>Eukaryota</taxon>
        <taxon>Viridiplantae</taxon>
        <taxon>Streptophyta</taxon>
        <taxon>Embryophyta</taxon>
        <taxon>Tracheophyta</taxon>
        <taxon>Spermatophyta</taxon>
        <taxon>Magnoliopsida</taxon>
        <taxon>Ranunculales</taxon>
        <taxon>Papaveraceae</taxon>
        <taxon>Papaveroideae</taxon>
        <taxon>Papaver</taxon>
    </lineage>
</organism>
<comment type="caution">
    <text evidence="2">The sequence shown here is derived from an EMBL/GenBank/DDBJ whole genome shotgun (WGS) entry which is preliminary data.</text>
</comment>
<reference evidence="2" key="1">
    <citation type="submission" date="2022-03" db="EMBL/GenBank/DDBJ databases">
        <title>A functionally conserved STORR gene fusion in Papaver species that diverged 16.8 million years ago.</title>
        <authorList>
            <person name="Catania T."/>
        </authorList>
    </citation>
    <scope>NUCLEOTIDE SEQUENCE</scope>
    <source>
        <strain evidence="2">S-191538</strain>
    </source>
</reference>
<dbReference type="GO" id="GO:0006952">
    <property type="term" value="P:defense response"/>
    <property type="evidence" value="ECO:0007669"/>
    <property type="project" value="InterPro"/>
</dbReference>
<dbReference type="Gene3D" id="3.30.530.20">
    <property type="match status" value="1"/>
</dbReference>
<proteinExistence type="predicted"/>
<gene>
    <name evidence="2" type="ORF">MKW94_008124</name>
</gene>
<dbReference type="SMART" id="SM01037">
    <property type="entry name" value="Bet_v_1"/>
    <property type="match status" value="1"/>
</dbReference>
<sequence length="155" mass="17335">MAQMQKLEVVNEVQCSGDKIYRSFTSSAPQLPKYLPKTILSVQVNAEGENRLGTDFVWKFIPDGESTTVTNKARLTAVDNESRSVTWTVVEGDTLKYFDSFNFNLDVTPKFGGTSLVKWSVEYEKNNADVPDPIGLMKTLETMTVGMNLQLLKQA</sequence>
<dbReference type="InterPro" id="IPR051761">
    <property type="entry name" value="MLP-like_ligand-binding"/>
</dbReference>
<keyword evidence="3" id="KW-1185">Reference proteome</keyword>
<dbReference type="InterPro" id="IPR000916">
    <property type="entry name" value="Bet_v_I/MLP"/>
</dbReference>
<dbReference type="EMBL" id="JAJJMA010329468">
    <property type="protein sequence ID" value="MCL7050581.1"/>
    <property type="molecule type" value="Genomic_DNA"/>
</dbReference>
<dbReference type="Proteomes" id="UP001177140">
    <property type="component" value="Unassembled WGS sequence"/>
</dbReference>
<dbReference type="SUPFAM" id="SSF55961">
    <property type="entry name" value="Bet v1-like"/>
    <property type="match status" value="1"/>
</dbReference>
<protein>
    <recommendedName>
        <fullName evidence="1">Bet v I/Major latex protein domain-containing protein</fullName>
    </recommendedName>
</protein>
<accession>A0AA42B4Y6</accession>
<feature type="domain" description="Bet v I/Major latex protein" evidence="1">
    <location>
        <begin position="2"/>
        <end position="154"/>
    </location>
</feature>
<evidence type="ECO:0000313" key="3">
    <source>
        <dbReference type="Proteomes" id="UP001177140"/>
    </source>
</evidence>
<evidence type="ECO:0000259" key="1">
    <source>
        <dbReference type="SMART" id="SM01037"/>
    </source>
</evidence>
<evidence type="ECO:0000313" key="2">
    <source>
        <dbReference type="EMBL" id="MCL7050581.1"/>
    </source>
</evidence>
<dbReference type="PANTHER" id="PTHR31907">
    <property type="entry name" value="MLP-LIKE PROTEIN 423"/>
    <property type="match status" value="1"/>
</dbReference>
<name>A0AA42B4Y6_PAPNU</name>
<dbReference type="CDD" id="cd07816">
    <property type="entry name" value="Bet_v1-like"/>
    <property type="match status" value="1"/>
</dbReference>